<dbReference type="AlphaFoldDB" id="A0AAV9VTN4"/>
<accession>A0AAV9VTN4</accession>
<dbReference type="Proteomes" id="UP001370758">
    <property type="component" value="Unassembled WGS sequence"/>
</dbReference>
<dbReference type="SUPFAM" id="SSF52540">
    <property type="entry name" value="P-loop containing nucleoside triphosphate hydrolases"/>
    <property type="match status" value="1"/>
</dbReference>
<evidence type="ECO:0000313" key="3">
    <source>
        <dbReference type="Proteomes" id="UP001370758"/>
    </source>
</evidence>
<evidence type="ECO:0000256" key="1">
    <source>
        <dbReference type="SAM" id="MobiDB-lite"/>
    </source>
</evidence>
<evidence type="ECO:0008006" key="4">
    <source>
        <dbReference type="Google" id="ProtNLM"/>
    </source>
</evidence>
<sequence length="237" mass="26180">MTYFGHSRLVHEAIYGTDARSTAETRYSPHVPAPYPPKFVAASPPERQVAVAPTAPHPSAPKFDPRSSPAITLYQSAQTFPLRLHQELFRQYSNTTTGLVTWKLAEQARAAEAIYRNNVSPLLVVLPCAAGKTTTALLAVAAGNGITIIIEPFISTYEDRRAQEMGLSSYYSTPGQPRSTSFPIEAPGVIITTPEGATSKLFIQEVTKLRLARRLDRIIIDEIHQPLIDEGWLRNIR</sequence>
<organism evidence="2 3">
    <name type="scientific">Arthrobotrys musiformis</name>
    <dbReference type="NCBI Taxonomy" id="47236"/>
    <lineage>
        <taxon>Eukaryota</taxon>
        <taxon>Fungi</taxon>
        <taxon>Dikarya</taxon>
        <taxon>Ascomycota</taxon>
        <taxon>Pezizomycotina</taxon>
        <taxon>Orbiliomycetes</taxon>
        <taxon>Orbiliales</taxon>
        <taxon>Orbiliaceae</taxon>
        <taxon>Arthrobotrys</taxon>
    </lineage>
</organism>
<dbReference type="Gene3D" id="3.40.50.300">
    <property type="entry name" value="P-loop containing nucleotide triphosphate hydrolases"/>
    <property type="match status" value="1"/>
</dbReference>
<comment type="caution">
    <text evidence="2">The sequence shown here is derived from an EMBL/GenBank/DDBJ whole genome shotgun (WGS) entry which is preliminary data.</text>
</comment>
<feature type="region of interest" description="Disordered" evidence="1">
    <location>
        <begin position="46"/>
        <end position="65"/>
    </location>
</feature>
<proteinExistence type="predicted"/>
<gene>
    <name evidence="2" type="ORF">TWF481_002884</name>
</gene>
<dbReference type="InterPro" id="IPR027417">
    <property type="entry name" value="P-loop_NTPase"/>
</dbReference>
<reference evidence="2 3" key="1">
    <citation type="submission" date="2023-08" db="EMBL/GenBank/DDBJ databases">
        <authorList>
            <person name="Palmer J.M."/>
        </authorList>
    </citation>
    <scope>NUCLEOTIDE SEQUENCE [LARGE SCALE GENOMIC DNA]</scope>
    <source>
        <strain evidence="2 3">TWF481</strain>
    </source>
</reference>
<protein>
    <recommendedName>
        <fullName evidence="4">Helicase ATP-binding domain-containing protein</fullName>
    </recommendedName>
</protein>
<keyword evidence="3" id="KW-1185">Reference proteome</keyword>
<evidence type="ECO:0000313" key="2">
    <source>
        <dbReference type="EMBL" id="KAK6495839.1"/>
    </source>
</evidence>
<name>A0AAV9VTN4_9PEZI</name>
<dbReference type="EMBL" id="JAVHJL010000012">
    <property type="protein sequence ID" value="KAK6495839.1"/>
    <property type="molecule type" value="Genomic_DNA"/>
</dbReference>